<evidence type="ECO:0000259" key="6">
    <source>
        <dbReference type="PROSITE" id="PS50835"/>
    </source>
</evidence>
<dbReference type="PROSITE" id="PS50835">
    <property type="entry name" value="IG_LIKE"/>
    <property type="match status" value="2"/>
</dbReference>
<comment type="caution">
    <text evidence="7">The sequence shown here is derived from an EMBL/GenBank/DDBJ whole genome shotgun (WGS) entry which is preliminary data.</text>
</comment>
<dbReference type="EMBL" id="CAJNOQ010001998">
    <property type="protein sequence ID" value="CAF0932204.1"/>
    <property type="molecule type" value="Genomic_DNA"/>
</dbReference>
<feature type="domain" description="Ig-like" evidence="6">
    <location>
        <begin position="6"/>
        <end position="89"/>
    </location>
</feature>
<evidence type="ECO:0000313" key="8">
    <source>
        <dbReference type="EMBL" id="CAF3709986.1"/>
    </source>
</evidence>
<dbReference type="InterPro" id="IPR007110">
    <property type="entry name" value="Ig-like_dom"/>
</dbReference>
<dbReference type="GO" id="GO:0005886">
    <property type="term" value="C:plasma membrane"/>
    <property type="evidence" value="ECO:0007669"/>
    <property type="project" value="TreeGrafter"/>
</dbReference>
<evidence type="ECO:0000256" key="2">
    <source>
        <dbReference type="ARBA" id="ARBA00023136"/>
    </source>
</evidence>
<accession>A0A814BN99</accession>
<keyword evidence="3" id="KW-1015">Disulfide bond</keyword>
<evidence type="ECO:0000256" key="5">
    <source>
        <dbReference type="ARBA" id="ARBA00023319"/>
    </source>
</evidence>
<evidence type="ECO:0000256" key="1">
    <source>
        <dbReference type="ARBA" id="ARBA00004479"/>
    </source>
</evidence>
<evidence type="ECO:0000313" key="9">
    <source>
        <dbReference type="Proteomes" id="UP000663829"/>
    </source>
</evidence>
<keyword evidence="9" id="KW-1185">Reference proteome</keyword>
<keyword evidence="2" id="KW-0472">Membrane</keyword>
<dbReference type="Proteomes" id="UP000663829">
    <property type="component" value="Unassembled WGS sequence"/>
</dbReference>
<dbReference type="OrthoDB" id="9987767at2759"/>
<keyword evidence="4" id="KW-0325">Glycoprotein</keyword>
<dbReference type="AlphaFoldDB" id="A0A814BN99"/>
<dbReference type="EMBL" id="CAJOBC010001998">
    <property type="protein sequence ID" value="CAF3709986.1"/>
    <property type="molecule type" value="Genomic_DNA"/>
</dbReference>
<reference evidence="7" key="1">
    <citation type="submission" date="2021-02" db="EMBL/GenBank/DDBJ databases">
        <authorList>
            <person name="Nowell W R."/>
        </authorList>
    </citation>
    <scope>NUCLEOTIDE SEQUENCE</scope>
</reference>
<evidence type="ECO:0000256" key="4">
    <source>
        <dbReference type="ARBA" id="ARBA00023180"/>
    </source>
</evidence>
<dbReference type="GO" id="GO:0005911">
    <property type="term" value="C:cell-cell junction"/>
    <property type="evidence" value="ECO:0007669"/>
    <property type="project" value="TreeGrafter"/>
</dbReference>
<evidence type="ECO:0000313" key="7">
    <source>
        <dbReference type="EMBL" id="CAF0932204.1"/>
    </source>
</evidence>
<gene>
    <name evidence="7" type="ORF">GPM918_LOCUS10245</name>
    <name evidence="8" type="ORF">SRO942_LOCUS10246</name>
</gene>
<protein>
    <recommendedName>
        <fullName evidence="6">Ig-like domain-containing protein</fullName>
    </recommendedName>
</protein>
<dbReference type="InterPro" id="IPR051275">
    <property type="entry name" value="Cell_adhesion_signaling"/>
</dbReference>
<dbReference type="PANTHER" id="PTHR11640">
    <property type="entry name" value="NEPHRIN"/>
    <property type="match status" value="1"/>
</dbReference>
<name>A0A814BN99_9BILA</name>
<proteinExistence type="predicted"/>
<organism evidence="7 9">
    <name type="scientific">Didymodactylos carnosus</name>
    <dbReference type="NCBI Taxonomy" id="1234261"/>
    <lineage>
        <taxon>Eukaryota</taxon>
        <taxon>Metazoa</taxon>
        <taxon>Spiralia</taxon>
        <taxon>Gnathifera</taxon>
        <taxon>Rotifera</taxon>
        <taxon>Eurotatoria</taxon>
        <taxon>Bdelloidea</taxon>
        <taxon>Philodinida</taxon>
        <taxon>Philodinidae</taxon>
        <taxon>Didymodactylos</taxon>
    </lineage>
</organism>
<dbReference type="GO" id="GO:0050839">
    <property type="term" value="F:cell adhesion molecule binding"/>
    <property type="evidence" value="ECO:0007669"/>
    <property type="project" value="TreeGrafter"/>
</dbReference>
<sequence>MNLNKKSLIINQWLPKHFVQQGERLQYLCETDNNKKLIDQSFELIIWIIHRYDGTDEIINQTELIIESFNINHEGIYICQVRKENKIVDEKYFILTNDPTELINLEFEGYGQTLTGYNFNGPLCGPDRTIQYKKADIESFHIQFVQHYERIVQKTRRLQIHDVGHENEGHYECVVRLKNDLIGIRVFFLTVGGGPRRVPMRETHFYADVGDQTTLLCPIYTDTLSQFAFTVPNEQSLENDNYSPQIGQDYLRIQYTNQSNNGVYICDVNTMEGRPVSLQQNIELEVFDAPYYIEPLQTEYIVLQVEKNIVNIVKCSIGGNPNPTFIWYDGIIVNQPDSRKPLAFTNEYQYIPNEMYTRNNRTVTCIATNNRGSKKQIFILQYIKNERD</sequence>
<comment type="subcellular location">
    <subcellularLocation>
        <location evidence="1">Membrane</location>
        <topology evidence="1">Single-pass type I membrane protein</topology>
    </subcellularLocation>
</comment>
<dbReference type="InterPro" id="IPR003599">
    <property type="entry name" value="Ig_sub"/>
</dbReference>
<dbReference type="InterPro" id="IPR013783">
    <property type="entry name" value="Ig-like_fold"/>
</dbReference>
<keyword evidence="5" id="KW-0393">Immunoglobulin domain</keyword>
<dbReference type="GO" id="GO:0098609">
    <property type="term" value="P:cell-cell adhesion"/>
    <property type="evidence" value="ECO:0007669"/>
    <property type="project" value="TreeGrafter"/>
</dbReference>
<evidence type="ECO:0000256" key="3">
    <source>
        <dbReference type="ARBA" id="ARBA00023157"/>
    </source>
</evidence>
<dbReference type="SMART" id="SM00409">
    <property type="entry name" value="IG"/>
    <property type="match status" value="2"/>
</dbReference>
<dbReference type="Proteomes" id="UP000681722">
    <property type="component" value="Unassembled WGS sequence"/>
</dbReference>
<dbReference type="InterPro" id="IPR036179">
    <property type="entry name" value="Ig-like_dom_sf"/>
</dbReference>
<dbReference type="Gene3D" id="2.60.40.10">
    <property type="entry name" value="Immunoglobulins"/>
    <property type="match status" value="2"/>
</dbReference>
<dbReference type="SUPFAM" id="SSF48726">
    <property type="entry name" value="Immunoglobulin"/>
    <property type="match status" value="1"/>
</dbReference>
<dbReference type="PANTHER" id="PTHR11640:SF158">
    <property type="entry name" value="V-SET AND IMMUNOGLOBULIN DOMAIN-CONTAINING PROTEIN 10-LIKE 2"/>
    <property type="match status" value="1"/>
</dbReference>
<feature type="domain" description="Ig-like" evidence="6">
    <location>
        <begin position="195"/>
        <end position="277"/>
    </location>
</feature>